<dbReference type="GO" id="GO:0044716">
    <property type="term" value="F:8-oxo-GDP phosphatase activity"/>
    <property type="evidence" value="ECO:0007669"/>
    <property type="project" value="TreeGrafter"/>
</dbReference>
<keyword evidence="5" id="KW-0479">Metal-binding</keyword>
<dbReference type="SUPFAM" id="SSF55811">
    <property type="entry name" value="Nudix"/>
    <property type="match status" value="1"/>
</dbReference>
<dbReference type="GO" id="GO:0035539">
    <property type="term" value="F:8-oxo-7,8-dihydrodeoxyguanosine triphosphate pyrophosphatase activity"/>
    <property type="evidence" value="ECO:0007669"/>
    <property type="project" value="UniProtKB-EC"/>
</dbReference>
<feature type="domain" description="Nudix hydrolase" evidence="12">
    <location>
        <begin position="108"/>
        <end position="232"/>
    </location>
</feature>
<keyword evidence="6" id="KW-0227">DNA damage</keyword>
<dbReference type="GO" id="GO:0044715">
    <property type="term" value="F:8-oxo-dGDP phosphatase activity"/>
    <property type="evidence" value="ECO:0007669"/>
    <property type="project" value="TreeGrafter"/>
</dbReference>
<name>A0A1W2F2T7_KIBAR</name>
<evidence type="ECO:0000259" key="12">
    <source>
        <dbReference type="PROSITE" id="PS51462"/>
    </source>
</evidence>
<keyword evidence="8" id="KW-0460">Magnesium</keyword>
<comment type="catalytic activity">
    <reaction evidence="10">
        <text>8-oxo-dGTP + H2O = 8-oxo-dGMP + diphosphate + H(+)</text>
        <dbReference type="Rhea" id="RHEA:31575"/>
        <dbReference type="ChEBI" id="CHEBI:15377"/>
        <dbReference type="ChEBI" id="CHEBI:15378"/>
        <dbReference type="ChEBI" id="CHEBI:33019"/>
        <dbReference type="ChEBI" id="CHEBI:63224"/>
        <dbReference type="ChEBI" id="CHEBI:77896"/>
        <dbReference type="EC" id="3.6.1.55"/>
    </reaction>
</comment>
<dbReference type="CDD" id="cd03425">
    <property type="entry name" value="NUDIX_MutT_NudA_like"/>
    <property type="match status" value="1"/>
</dbReference>
<comment type="cofactor">
    <cofactor evidence="1">
        <name>Mg(2+)</name>
        <dbReference type="ChEBI" id="CHEBI:18420"/>
    </cofactor>
</comment>
<proteinExistence type="inferred from homology"/>
<sequence length="234" mass="24787">MPALRTTALIEAPARTVAGAWIELVSKRAHLVSVSAGKIAAVLPGRTFRAARLTGTCASTAAGTLLTCELSWLSPNAFVDGIAVRRPVLSLLGSVAEGTRARAVELADAPVIVGTAIVRDGRILAQQRAFPEEVAGMWELPGGRVEPGETDEEAVRRECQEELGIEVSPGAAIGPDVVLPGGKLLRIYQASTDSDPVAVEHEAVRWLSCDELDDVEWLPADRILLPVFRALVDG</sequence>
<dbReference type="InterPro" id="IPR015797">
    <property type="entry name" value="NUDIX_hydrolase-like_dom_sf"/>
</dbReference>
<dbReference type="GO" id="GO:0008413">
    <property type="term" value="F:8-oxo-7,8-dihydroguanosine triphosphate pyrophosphatase activity"/>
    <property type="evidence" value="ECO:0007669"/>
    <property type="project" value="TreeGrafter"/>
</dbReference>
<dbReference type="InterPro" id="IPR020476">
    <property type="entry name" value="Nudix_hydrolase"/>
</dbReference>
<dbReference type="GO" id="GO:0006260">
    <property type="term" value="P:DNA replication"/>
    <property type="evidence" value="ECO:0007669"/>
    <property type="project" value="UniProtKB-KW"/>
</dbReference>
<dbReference type="PROSITE" id="PS51462">
    <property type="entry name" value="NUDIX"/>
    <property type="match status" value="1"/>
</dbReference>
<evidence type="ECO:0000256" key="5">
    <source>
        <dbReference type="ARBA" id="ARBA00022723"/>
    </source>
</evidence>
<dbReference type="Gene3D" id="3.90.79.10">
    <property type="entry name" value="Nucleoside Triphosphate Pyrophosphohydrolase"/>
    <property type="match status" value="1"/>
</dbReference>
<dbReference type="EC" id="3.6.1.55" evidence="11"/>
<evidence type="ECO:0000256" key="2">
    <source>
        <dbReference type="ARBA" id="ARBA00005582"/>
    </source>
</evidence>
<keyword evidence="9" id="KW-0234">DNA repair</keyword>
<evidence type="ECO:0000313" key="13">
    <source>
        <dbReference type="EMBL" id="SMD15806.1"/>
    </source>
</evidence>
<dbReference type="PRINTS" id="PR00502">
    <property type="entry name" value="NUDIXFAMILY"/>
</dbReference>
<evidence type="ECO:0000256" key="4">
    <source>
        <dbReference type="ARBA" id="ARBA00022705"/>
    </source>
</evidence>
<dbReference type="Pfam" id="PF00293">
    <property type="entry name" value="NUDIX"/>
    <property type="match status" value="1"/>
</dbReference>
<evidence type="ECO:0000313" key="14">
    <source>
        <dbReference type="Proteomes" id="UP000192674"/>
    </source>
</evidence>
<dbReference type="GO" id="GO:0046872">
    <property type="term" value="F:metal ion binding"/>
    <property type="evidence" value="ECO:0007669"/>
    <property type="project" value="UniProtKB-KW"/>
</dbReference>
<dbReference type="InterPro" id="IPR000086">
    <property type="entry name" value="NUDIX_hydrolase_dom"/>
</dbReference>
<organism evidence="13 14">
    <name type="scientific">Kibdelosporangium aridum</name>
    <dbReference type="NCBI Taxonomy" id="2030"/>
    <lineage>
        <taxon>Bacteria</taxon>
        <taxon>Bacillati</taxon>
        <taxon>Actinomycetota</taxon>
        <taxon>Actinomycetes</taxon>
        <taxon>Pseudonocardiales</taxon>
        <taxon>Pseudonocardiaceae</taxon>
        <taxon>Kibdelosporangium</taxon>
    </lineage>
</organism>
<dbReference type="GO" id="GO:0006281">
    <property type="term" value="P:DNA repair"/>
    <property type="evidence" value="ECO:0007669"/>
    <property type="project" value="UniProtKB-KW"/>
</dbReference>
<dbReference type="InterPro" id="IPR047127">
    <property type="entry name" value="MutT-like"/>
</dbReference>
<dbReference type="PANTHER" id="PTHR47707:SF1">
    <property type="entry name" value="NUDIX HYDROLASE FAMILY PROTEIN"/>
    <property type="match status" value="1"/>
</dbReference>
<keyword evidence="14" id="KW-1185">Reference proteome</keyword>
<evidence type="ECO:0000256" key="11">
    <source>
        <dbReference type="ARBA" id="ARBA00038905"/>
    </source>
</evidence>
<evidence type="ECO:0000256" key="6">
    <source>
        <dbReference type="ARBA" id="ARBA00022763"/>
    </source>
</evidence>
<dbReference type="EMBL" id="FWXV01000004">
    <property type="protein sequence ID" value="SMD15806.1"/>
    <property type="molecule type" value="Genomic_DNA"/>
</dbReference>
<evidence type="ECO:0000256" key="7">
    <source>
        <dbReference type="ARBA" id="ARBA00022801"/>
    </source>
</evidence>
<evidence type="ECO:0000256" key="9">
    <source>
        <dbReference type="ARBA" id="ARBA00023204"/>
    </source>
</evidence>
<reference evidence="13 14" key="1">
    <citation type="submission" date="2017-04" db="EMBL/GenBank/DDBJ databases">
        <authorList>
            <person name="Afonso C.L."/>
            <person name="Miller P.J."/>
            <person name="Scott M.A."/>
            <person name="Spackman E."/>
            <person name="Goraichik I."/>
            <person name="Dimitrov K.M."/>
            <person name="Suarez D.L."/>
            <person name="Swayne D.E."/>
        </authorList>
    </citation>
    <scope>NUCLEOTIDE SEQUENCE [LARGE SCALE GENOMIC DNA]</scope>
    <source>
        <strain evidence="13 14">DSM 43828</strain>
    </source>
</reference>
<evidence type="ECO:0000256" key="1">
    <source>
        <dbReference type="ARBA" id="ARBA00001946"/>
    </source>
</evidence>
<dbReference type="OrthoDB" id="9810648at2"/>
<keyword evidence="3" id="KW-0515">Mutator protein</keyword>
<dbReference type="Proteomes" id="UP000192674">
    <property type="component" value="Unassembled WGS sequence"/>
</dbReference>
<dbReference type="AlphaFoldDB" id="A0A1W2F2T7"/>
<evidence type="ECO:0000256" key="10">
    <source>
        <dbReference type="ARBA" id="ARBA00035861"/>
    </source>
</evidence>
<dbReference type="RefSeq" id="WP_084429678.1">
    <property type="nucleotide sequence ID" value="NZ_FWXV01000004.1"/>
</dbReference>
<protein>
    <recommendedName>
        <fullName evidence="11">8-oxo-dGTP diphosphatase</fullName>
        <ecNumber evidence="11">3.6.1.55</ecNumber>
    </recommendedName>
</protein>
<evidence type="ECO:0000256" key="3">
    <source>
        <dbReference type="ARBA" id="ARBA00022457"/>
    </source>
</evidence>
<dbReference type="PANTHER" id="PTHR47707">
    <property type="entry name" value="8-OXO-DGTP DIPHOSPHATASE"/>
    <property type="match status" value="1"/>
</dbReference>
<comment type="similarity">
    <text evidence="2">Belongs to the Nudix hydrolase family.</text>
</comment>
<keyword evidence="7" id="KW-0378">Hydrolase</keyword>
<gene>
    <name evidence="13" type="ORF">SAMN05661093_05335</name>
</gene>
<keyword evidence="4" id="KW-0235">DNA replication</keyword>
<evidence type="ECO:0000256" key="8">
    <source>
        <dbReference type="ARBA" id="ARBA00022842"/>
    </source>
</evidence>
<accession>A0A1W2F2T7</accession>